<keyword evidence="4" id="KW-0812">Transmembrane</keyword>
<accession>A0A1G6MS08</accession>
<evidence type="ECO:0000313" key="8">
    <source>
        <dbReference type="EMBL" id="SDC58302.1"/>
    </source>
</evidence>
<evidence type="ECO:0000256" key="1">
    <source>
        <dbReference type="ARBA" id="ARBA00004141"/>
    </source>
</evidence>
<keyword evidence="7" id="KW-0472">Membrane</keyword>
<organism evidence="8 9">
    <name type="scientific">Ectopseudomonas chengduensis</name>
    <dbReference type="NCBI Taxonomy" id="489632"/>
    <lineage>
        <taxon>Bacteria</taxon>
        <taxon>Pseudomonadati</taxon>
        <taxon>Pseudomonadota</taxon>
        <taxon>Gammaproteobacteria</taxon>
        <taxon>Pseudomonadales</taxon>
        <taxon>Pseudomonadaceae</taxon>
        <taxon>Ectopseudomonas</taxon>
    </lineage>
</organism>
<keyword evidence="9" id="KW-1185">Reference proteome</keyword>
<dbReference type="Gene3D" id="1.10.357.20">
    <property type="entry name" value="SLC41 divalent cation transporters, integral membrane domain"/>
    <property type="match status" value="1"/>
</dbReference>
<evidence type="ECO:0000256" key="7">
    <source>
        <dbReference type="ARBA" id="ARBA00023136"/>
    </source>
</evidence>
<keyword evidence="3" id="KW-0813">Transport</keyword>
<dbReference type="SMART" id="SM00116">
    <property type="entry name" value="CBS"/>
    <property type="match status" value="2"/>
</dbReference>
<dbReference type="SUPFAM" id="SSF54631">
    <property type="entry name" value="CBS-domain pair"/>
    <property type="match status" value="1"/>
</dbReference>
<dbReference type="PANTHER" id="PTHR41394">
    <property type="entry name" value="MAGNESIUM TRANSPORTER MGTE"/>
    <property type="match status" value="1"/>
</dbReference>
<dbReference type="Pfam" id="PF01769">
    <property type="entry name" value="MgtE"/>
    <property type="match status" value="1"/>
</dbReference>
<dbReference type="SUPFAM" id="SSF161093">
    <property type="entry name" value="MgtE membrane domain-like"/>
    <property type="match status" value="1"/>
</dbReference>
<keyword evidence="5" id="KW-0460">Magnesium</keyword>
<dbReference type="PROSITE" id="PS51371">
    <property type="entry name" value="CBS"/>
    <property type="match status" value="2"/>
</dbReference>
<dbReference type="EMBL" id="FMZQ01000004">
    <property type="protein sequence ID" value="SDC58302.1"/>
    <property type="molecule type" value="Genomic_DNA"/>
</dbReference>
<dbReference type="InterPro" id="IPR046342">
    <property type="entry name" value="CBS_dom_sf"/>
</dbReference>
<dbReference type="CDD" id="cd04606">
    <property type="entry name" value="CBS_pair_Mg_transporter"/>
    <property type="match status" value="1"/>
</dbReference>
<dbReference type="Pfam" id="PF00571">
    <property type="entry name" value="CBS"/>
    <property type="match status" value="2"/>
</dbReference>
<dbReference type="InterPro" id="IPR000644">
    <property type="entry name" value="CBS_dom"/>
</dbReference>
<evidence type="ECO:0000256" key="4">
    <source>
        <dbReference type="ARBA" id="ARBA00022692"/>
    </source>
</evidence>
<keyword evidence="6" id="KW-1133">Transmembrane helix</keyword>
<dbReference type="Proteomes" id="UP000199467">
    <property type="component" value="Unassembled WGS sequence"/>
</dbReference>
<proteinExistence type="inferred from homology"/>
<protein>
    <submittedName>
        <fullName evidence="8">Magnesium transporter</fullName>
    </submittedName>
</protein>
<name>A0A1G6MS08_9GAMM</name>
<evidence type="ECO:0000256" key="6">
    <source>
        <dbReference type="ARBA" id="ARBA00022989"/>
    </source>
</evidence>
<dbReference type="AlphaFoldDB" id="A0A1G6MS08"/>
<evidence type="ECO:0000313" key="9">
    <source>
        <dbReference type="Proteomes" id="UP000199467"/>
    </source>
</evidence>
<reference evidence="9" key="1">
    <citation type="submission" date="2016-10" db="EMBL/GenBank/DDBJ databases">
        <authorList>
            <person name="Varghese N."/>
            <person name="Submissions S."/>
        </authorList>
    </citation>
    <scope>NUCLEOTIDE SEQUENCE [LARGE SCALE GENOMIC DNA]</scope>
    <source>
        <strain evidence="9">DSM 26382</strain>
    </source>
</reference>
<gene>
    <name evidence="8" type="ORF">SAMN05216576_104174</name>
</gene>
<dbReference type="InterPro" id="IPR006667">
    <property type="entry name" value="SLC41_membr_dom"/>
</dbReference>
<evidence type="ECO:0000256" key="5">
    <source>
        <dbReference type="ARBA" id="ARBA00022842"/>
    </source>
</evidence>
<dbReference type="InterPro" id="IPR036739">
    <property type="entry name" value="SLC41_membr_dom_sf"/>
</dbReference>
<evidence type="ECO:0000256" key="3">
    <source>
        <dbReference type="ARBA" id="ARBA00022448"/>
    </source>
</evidence>
<dbReference type="PANTHER" id="PTHR41394:SF5">
    <property type="entry name" value="SLC41A_MGTE INTEGRAL MEMBRANE DOMAIN-CONTAINING PROTEIN"/>
    <property type="match status" value="1"/>
</dbReference>
<dbReference type="GO" id="GO:0008324">
    <property type="term" value="F:monoatomic cation transmembrane transporter activity"/>
    <property type="evidence" value="ECO:0007669"/>
    <property type="project" value="InterPro"/>
</dbReference>
<dbReference type="GO" id="GO:0016020">
    <property type="term" value="C:membrane"/>
    <property type="evidence" value="ECO:0007669"/>
    <property type="project" value="UniProtKB-SubCell"/>
</dbReference>
<dbReference type="RefSeq" id="WP_017678037.1">
    <property type="nucleotide sequence ID" value="NZ_FMZQ01000004.1"/>
</dbReference>
<sequence length="326" mass="35946">MPRADHLHLPVLHVARHDYAALNHQLSVREALEDIRVQGLGERIIYFYVVDDEQRLIGVLPSRRLLTAALDTKLVELMDTAIIALPNRATILDACQMLIRHRFLALPVVDEQQRLCGLVDIALLNEESHDLRQRNQADALFETLGFHVAQVGNASPFWAFRLRVPWLLATIASGTLCALLASLYELTLAKSIVLAFFLTLVLGLGESVSMQSMSVTIQALRSVRPDLAWYLRSLRHELPTALMLGATCGSLVALIVWLWRGEAWTGLIIGASILLSLGAACLLGLSVPTLLHALRLDPKIAAGPVTLAVTDLCTLLFYFSLAAWLL</sequence>
<dbReference type="GeneID" id="83640421"/>
<evidence type="ECO:0000256" key="2">
    <source>
        <dbReference type="ARBA" id="ARBA00009749"/>
    </source>
</evidence>
<comment type="subcellular location">
    <subcellularLocation>
        <location evidence="1">Membrane</location>
        <topology evidence="1">Multi-pass membrane protein</topology>
    </subcellularLocation>
</comment>
<comment type="similarity">
    <text evidence="2">Belongs to the SLC41A transporter family.</text>
</comment>
<dbReference type="Gene3D" id="3.10.580.10">
    <property type="entry name" value="CBS-domain"/>
    <property type="match status" value="1"/>
</dbReference>